<comment type="caution">
    <text evidence="2">The sequence shown here is derived from an EMBL/GenBank/DDBJ whole genome shotgun (WGS) entry which is preliminary data.</text>
</comment>
<sequence length="214" mass="23526">MRAVRVECAIPSIVHDPRARAALQAVSWDYRGVLDQVDGNLRVMCECITTDAGCPSPGFSVGGITVVEIIEEWSTDYLTHHLVILDFDSDFLGRFFHSRDLTLLAGSNITSSGLIIQVAGRQASLVSFLNALRRAIPVDRITKAKDSEGIVQKGPTLQQYRIIKIAHRHGWYEVPKKISIRGLASKLGLSKSTVAEQLVKAESEIVGGFLKKSR</sequence>
<evidence type="ECO:0000259" key="1">
    <source>
        <dbReference type="Pfam" id="PF04967"/>
    </source>
</evidence>
<dbReference type="InterPro" id="IPR007050">
    <property type="entry name" value="HTH_bacterioopsin"/>
</dbReference>
<dbReference type="EMBL" id="PSPG01000008">
    <property type="protein sequence ID" value="PXF21476.1"/>
    <property type="molecule type" value="Genomic_DNA"/>
</dbReference>
<proteinExistence type="predicted"/>
<name>A0A2V3HRF7_9ARCH</name>
<evidence type="ECO:0000313" key="2">
    <source>
        <dbReference type="EMBL" id="PXF21476.1"/>
    </source>
</evidence>
<gene>
    <name evidence="2" type="ORF">CXX69_04530</name>
</gene>
<feature type="domain" description="HTH bat-type" evidence="1">
    <location>
        <begin position="156"/>
        <end position="206"/>
    </location>
</feature>
<dbReference type="PANTHER" id="PTHR34236:SF1">
    <property type="entry name" value="DIMETHYL SULFOXIDE REDUCTASE TRANSCRIPTIONAL ACTIVATOR"/>
    <property type="match status" value="1"/>
</dbReference>
<organism evidence="2 3">
    <name type="scientific">Candidatus Thalassarchaeum betae</name>
    <dbReference type="NCBI Taxonomy" id="2599289"/>
    <lineage>
        <taxon>Archaea</taxon>
        <taxon>Methanobacteriati</taxon>
        <taxon>Thermoplasmatota</taxon>
        <taxon>Candidatus Poseidoniia</taxon>
        <taxon>Candidatus Poseidoniales</taxon>
        <taxon>Candidatus Thalassarchaeaceae</taxon>
        <taxon>Candidatus Thalassarchaeum</taxon>
    </lineage>
</organism>
<accession>A0A2V3HRF7</accession>
<dbReference type="Pfam" id="PF04967">
    <property type="entry name" value="HTH_10"/>
    <property type="match status" value="1"/>
</dbReference>
<dbReference type="AlphaFoldDB" id="A0A2V3HRF7"/>
<reference evidence="2 3" key="1">
    <citation type="journal article" date="2015" name="Nat. Commun.">
        <title>Genomic and transcriptomic evidence for scavenging of diverse organic compounds by widespread deep-sea archaea.</title>
        <authorList>
            <person name="Li M."/>
            <person name="Baker B.J."/>
            <person name="Anantharaman K."/>
            <person name="Jain S."/>
            <person name="Breier J.A."/>
            <person name="Dick G.J."/>
        </authorList>
    </citation>
    <scope>NUCLEOTIDE SEQUENCE [LARGE SCALE GENOMIC DNA]</scope>
    <source>
        <strain evidence="2">Cayman_51_deep</strain>
    </source>
</reference>
<protein>
    <recommendedName>
        <fullName evidence="1">HTH bat-type domain-containing protein</fullName>
    </recommendedName>
</protein>
<evidence type="ECO:0000313" key="3">
    <source>
        <dbReference type="Proteomes" id="UP000248161"/>
    </source>
</evidence>
<dbReference type="PANTHER" id="PTHR34236">
    <property type="entry name" value="DIMETHYL SULFOXIDE REDUCTASE TRANSCRIPTIONAL ACTIVATOR"/>
    <property type="match status" value="1"/>
</dbReference>
<dbReference type="Proteomes" id="UP000248161">
    <property type="component" value="Unassembled WGS sequence"/>
</dbReference>